<dbReference type="SUPFAM" id="SSF64288">
    <property type="entry name" value="Chorismate lyase-like"/>
    <property type="match status" value="1"/>
</dbReference>
<proteinExistence type="predicted"/>
<evidence type="ECO:0000259" key="4">
    <source>
        <dbReference type="PROSITE" id="PS50949"/>
    </source>
</evidence>
<dbReference type="InterPro" id="IPR000524">
    <property type="entry name" value="Tscrpt_reg_HTH_GntR"/>
</dbReference>
<dbReference type="PANTHER" id="PTHR44846">
    <property type="entry name" value="MANNOSYL-D-GLYCERATE TRANSPORT/METABOLISM SYSTEM REPRESSOR MNGR-RELATED"/>
    <property type="match status" value="1"/>
</dbReference>
<dbReference type="InterPro" id="IPR011663">
    <property type="entry name" value="UTRA"/>
</dbReference>
<dbReference type="EMBL" id="BMDZ01000092">
    <property type="protein sequence ID" value="GGB60186.1"/>
    <property type="molecule type" value="Genomic_DNA"/>
</dbReference>
<dbReference type="Gene3D" id="3.40.1410.10">
    <property type="entry name" value="Chorismate lyase-like"/>
    <property type="match status" value="1"/>
</dbReference>
<dbReference type="SMART" id="SM00866">
    <property type="entry name" value="UTRA"/>
    <property type="match status" value="1"/>
</dbReference>
<dbReference type="InterPro" id="IPR012702">
    <property type="entry name" value="CP_lyase_PhnF"/>
</dbReference>
<keyword evidence="3" id="KW-0804">Transcription</keyword>
<dbReference type="PANTHER" id="PTHR44846:SF1">
    <property type="entry name" value="MANNOSYL-D-GLYCERATE TRANSPORT_METABOLISM SYSTEM REPRESSOR MNGR-RELATED"/>
    <property type="match status" value="1"/>
</dbReference>
<keyword evidence="2" id="KW-0238">DNA-binding</keyword>
<dbReference type="RefSeq" id="WP_188582416.1">
    <property type="nucleotide sequence ID" value="NZ_BMDZ01000092.1"/>
</dbReference>
<dbReference type="SUPFAM" id="SSF46785">
    <property type="entry name" value="Winged helix' DNA-binding domain"/>
    <property type="match status" value="1"/>
</dbReference>
<dbReference type="InterPro" id="IPR036388">
    <property type="entry name" value="WH-like_DNA-bd_sf"/>
</dbReference>
<evidence type="ECO:0000313" key="6">
    <source>
        <dbReference type="Proteomes" id="UP000603352"/>
    </source>
</evidence>
<evidence type="ECO:0000313" key="5">
    <source>
        <dbReference type="EMBL" id="GGB60186.1"/>
    </source>
</evidence>
<evidence type="ECO:0000256" key="1">
    <source>
        <dbReference type="ARBA" id="ARBA00023015"/>
    </source>
</evidence>
<gene>
    <name evidence="5" type="ORF">GCM10011505_46140</name>
</gene>
<dbReference type="InterPro" id="IPR050679">
    <property type="entry name" value="Bact_HTH_transcr_reg"/>
</dbReference>
<dbReference type="PRINTS" id="PR00035">
    <property type="entry name" value="HTHGNTR"/>
</dbReference>
<name>A0ABQ1J827_9PROT</name>
<organism evidence="5 6">
    <name type="scientific">Tistrella bauzanensis</name>
    <dbReference type="NCBI Taxonomy" id="657419"/>
    <lineage>
        <taxon>Bacteria</taxon>
        <taxon>Pseudomonadati</taxon>
        <taxon>Pseudomonadota</taxon>
        <taxon>Alphaproteobacteria</taxon>
        <taxon>Geminicoccales</taxon>
        <taxon>Geminicoccaceae</taxon>
        <taxon>Tistrella</taxon>
    </lineage>
</organism>
<sequence>MYRHDADDTVPRWRQIELSLMREIERRSLKPGERLPSENALSQMFGVNRGTLRRALAELQRKGLIRIEKGRGAFVQEHPVLYEIGRSSRFGTNLLKQNLRPTARIIRAAEIPASIEIAEWLSIDPGMGVVFFETLGFADTVPISLTRHHLPAARLPDAARMVSGFDCISDVYDRFALGEITRRATRITARLPGDDEARHLQQALTQPILIAETVKVDAAGIPVDYTIARFAADRVQLFVGDDMQLI</sequence>
<evidence type="ECO:0000256" key="2">
    <source>
        <dbReference type="ARBA" id="ARBA00023125"/>
    </source>
</evidence>
<dbReference type="Gene3D" id="1.10.10.10">
    <property type="entry name" value="Winged helix-like DNA-binding domain superfamily/Winged helix DNA-binding domain"/>
    <property type="match status" value="1"/>
</dbReference>
<dbReference type="PROSITE" id="PS50949">
    <property type="entry name" value="HTH_GNTR"/>
    <property type="match status" value="1"/>
</dbReference>
<dbReference type="InterPro" id="IPR028978">
    <property type="entry name" value="Chorismate_lyase_/UTRA_dom_sf"/>
</dbReference>
<comment type="caution">
    <text evidence="5">The sequence shown here is derived from an EMBL/GenBank/DDBJ whole genome shotgun (WGS) entry which is preliminary data.</text>
</comment>
<keyword evidence="1" id="KW-0805">Transcription regulation</keyword>
<dbReference type="SMART" id="SM00345">
    <property type="entry name" value="HTH_GNTR"/>
    <property type="match status" value="1"/>
</dbReference>
<evidence type="ECO:0000256" key="3">
    <source>
        <dbReference type="ARBA" id="ARBA00023163"/>
    </source>
</evidence>
<accession>A0ABQ1J827</accession>
<dbReference type="Proteomes" id="UP000603352">
    <property type="component" value="Unassembled WGS sequence"/>
</dbReference>
<feature type="domain" description="HTH gntR-type" evidence="4">
    <location>
        <begin position="10"/>
        <end position="78"/>
    </location>
</feature>
<dbReference type="Pfam" id="PF07702">
    <property type="entry name" value="UTRA"/>
    <property type="match status" value="1"/>
</dbReference>
<dbReference type="CDD" id="cd07377">
    <property type="entry name" value="WHTH_GntR"/>
    <property type="match status" value="1"/>
</dbReference>
<dbReference type="Pfam" id="PF00392">
    <property type="entry name" value="GntR"/>
    <property type="match status" value="1"/>
</dbReference>
<keyword evidence="6" id="KW-1185">Reference proteome</keyword>
<reference evidence="6" key="1">
    <citation type="journal article" date="2019" name="Int. J. Syst. Evol. Microbiol.">
        <title>The Global Catalogue of Microorganisms (GCM) 10K type strain sequencing project: providing services to taxonomists for standard genome sequencing and annotation.</title>
        <authorList>
            <consortium name="The Broad Institute Genomics Platform"/>
            <consortium name="The Broad Institute Genome Sequencing Center for Infectious Disease"/>
            <person name="Wu L."/>
            <person name="Ma J."/>
        </authorList>
    </citation>
    <scope>NUCLEOTIDE SEQUENCE [LARGE SCALE GENOMIC DNA]</scope>
    <source>
        <strain evidence="6">CGMCC 1.10188</strain>
    </source>
</reference>
<dbReference type="InterPro" id="IPR036390">
    <property type="entry name" value="WH_DNA-bd_sf"/>
</dbReference>
<dbReference type="NCBIfam" id="TIGR02325">
    <property type="entry name" value="C_P_lyase_phnF"/>
    <property type="match status" value="1"/>
</dbReference>
<protein>
    <submittedName>
        <fullName evidence="5">Phosphonate metabolism transcriptional regulator PhnF</fullName>
    </submittedName>
</protein>